<keyword evidence="8" id="KW-0472">Membrane</keyword>
<dbReference type="InterPro" id="IPR017970">
    <property type="entry name" value="Homeobox_CS"/>
</dbReference>
<feature type="region of interest" description="Disordered" evidence="7">
    <location>
        <begin position="604"/>
        <end position="629"/>
    </location>
</feature>
<evidence type="ECO:0000256" key="7">
    <source>
        <dbReference type="SAM" id="MobiDB-lite"/>
    </source>
</evidence>
<dbReference type="EMBL" id="PDUG01000003">
    <property type="protein sequence ID" value="PIC39979.1"/>
    <property type="molecule type" value="Genomic_DNA"/>
</dbReference>
<evidence type="ECO:0000256" key="5">
    <source>
        <dbReference type="PROSITE-ProRule" id="PRU00108"/>
    </source>
</evidence>
<feature type="DNA-binding region" description="Homeobox" evidence="5">
    <location>
        <begin position="635"/>
        <end position="694"/>
    </location>
</feature>
<keyword evidence="4 5" id="KW-0539">Nucleus</keyword>
<feature type="DNA-binding region" description="Homeobox" evidence="5">
    <location>
        <begin position="203"/>
        <end position="262"/>
    </location>
</feature>
<dbReference type="SUPFAM" id="SSF46689">
    <property type="entry name" value="Homeodomain-like"/>
    <property type="match status" value="7"/>
</dbReference>
<evidence type="ECO:0000256" key="1">
    <source>
        <dbReference type="ARBA" id="ARBA00004123"/>
    </source>
</evidence>
<dbReference type="PANTHER" id="PTHR24324">
    <property type="entry name" value="HOMEOBOX PROTEIN HHEX"/>
    <property type="match status" value="1"/>
</dbReference>
<keyword evidence="8" id="KW-0812">Transmembrane</keyword>
<dbReference type="SMART" id="SM00389">
    <property type="entry name" value="HOX"/>
    <property type="match status" value="8"/>
</dbReference>
<dbReference type="GO" id="GO:0005634">
    <property type="term" value="C:nucleus"/>
    <property type="evidence" value="ECO:0007669"/>
    <property type="project" value="UniProtKB-SubCell"/>
</dbReference>
<feature type="region of interest" description="Disordered" evidence="7">
    <location>
        <begin position="56"/>
        <end position="84"/>
    </location>
</feature>
<feature type="domain" description="Homeobox" evidence="9">
    <location>
        <begin position="485"/>
        <end position="545"/>
    </location>
</feature>
<feature type="region of interest" description="Disordered" evidence="7">
    <location>
        <begin position="443"/>
        <end position="494"/>
    </location>
</feature>
<dbReference type="Gene3D" id="1.10.10.60">
    <property type="entry name" value="Homeodomain-like"/>
    <property type="match status" value="8"/>
</dbReference>
<dbReference type="InterPro" id="IPR009057">
    <property type="entry name" value="Homeodomain-like_sf"/>
</dbReference>
<feature type="domain" description="Homeobox" evidence="9">
    <location>
        <begin position="270"/>
        <end position="330"/>
    </location>
</feature>
<feature type="DNA-binding region" description="Homeobox" evidence="5">
    <location>
        <begin position="770"/>
        <end position="829"/>
    </location>
</feature>
<evidence type="ECO:0000259" key="9">
    <source>
        <dbReference type="PROSITE" id="PS50071"/>
    </source>
</evidence>
<dbReference type="AlphaFoldDB" id="A0A2G5UKE3"/>
<keyword evidence="11" id="KW-1185">Reference proteome</keyword>
<organism evidence="10 11">
    <name type="scientific">Caenorhabditis nigoni</name>
    <dbReference type="NCBI Taxonomy" id="1611254"/>
    <lineage>
        <taxon>Eukaryota</taxon>
        <taxon>Metazoa</taxon>
        <taxon>Ecdysozoa</taxon>
        <taxon>Nematoda</taxon>
        <taxon>Chromadorea</taxon>
        <taxon>Rhabditida</taxon>
        <taxon>Rhabditina</taxon>
        <taxon>Rhabditomorpha</taxon>
        <taxon>Rhabditoidea</taxon>
        <taxon>Rhabditidae</taxon>
        <taxon>Peloderinae</taxon>
        <taxon>Caenorhabditis</taxon>
    </lineage>
</organism>
<dbReference type="PRINTS" id="PR00031">
    <property type="entry name" value="HTHREPRESSR"/>
</dbReference>
<feature type="DNA-binding region" description="Homeobox" evidence="5">
    <location>
        <begin position="487"/>
        <end position="546"/>
    </location>
</feature>
<evidence type="ECO:0000313" key="10">
    <source>
        <dbReference type="EMBL" id="PIC39979.1"/>
    </source>
</evidence>
<dbReference type="GO" id="GO:0030154">
    <property type="term" value="P:cell differentiation"/>
    <property type="evidence" value="ECO:0007669"/>
    <property type="project" value="TreeGrafter"/>
</dbReference>
<comment type="caution">
    <text evidence="10">The sequence shown here is derived from an EMBL/GenBank/DDBJ whole genome shotgun (WGS) entry which is preliminary data.</text>
</comment>
<dbReference type="PROSITE" id="PS00027">
    <property type="entry name" value="HOMEOBOX_1"/>
    <property type="match status" value="2"/>
</dbReference>
<sequence length="983" mass="113703">MASNQPSSSNSALDSTFLVYDEDYVSELRARLIDSASRFGTVDPLSMMSLLEAERQLAESKKQNSEAGNQNTVPGTPSAQPVQAPDQDYFYDKYLTSSVRTQMAKRLNMTDQELETFLQNRRSEEKRLLDQFKDENSSTANHPGSMKWNFGIAGSQPAESENQRTESERQNSGAENQNVEGGNQNPEIASQKTDSGAQNTESGNLSSQKFSPEQVQALRQKYLRDPYPSPSDRKELAESIDLTEKQVKYWFHDKRFEDRIAHKQSEKWSANRHGIRRTYLVQQVEAMEKKFAVKPFLTFAERRELAESIGLKESEVKKWFQDRRDDEKYKEDVETDPDFSDSESDYDYDMDESMEQYPKKFSCQSNKRDRDTNANRSVLHHAEAEHQSLGGLPNQGFYPYRSYATAFPSYWYPQLTNSDRYYTCNPLNSYIPFSGEVLRQKLDSGNRDAESGIQNSGAENQNVEGGNQNSEITSQKTDSGAQNTESGNLSSRKFSPEQVQALEHQYVRCPYLSPSERKQLAESISLTEKQVKYWFHDQRSEGRRLGMQYAKCSANRHCISRTYLAQQVKVMEQKFAVKQFLTLAERKELAESIGLEESEVKEWFQDRRESEEDKEDGESDFHSDSDYDYDMDESMEQYPNEFSCQQVEDLEQQFANNKYLTRDVRKELAKSNNLTERQVKTWFQDRRFDEIRVKGHSNKEDRDTNGELLLQKLDSLEHKVTSLLAKEDCKRCVSNSNSGDTFDGFAFDDNMSSLLARLNAGNGDQNSGIRKKLTENFSLLQSQALEQQFAINNHLTPAIGAELARWTNLTPAQVNIWFQDRRLRQNREEQKEKDIDSFVKNYVNLPDASKPLSSFEARKIPKEFTRQQVEAMEQKFIVKQCLTLAERKELAKSIGLKESEVKTWFQNRREEEEDKEDSFSELDKLLEKALEVKNEKSFLYEMARRNVSNFCKVVVPWALLMIFACMIAIKLTVGIECRRNDYH</sequence>
<feature type="transmembrane region" description="Helical" evidence="8">
    <location>
        <begin position="954"/>
        <end position="973"/>
    </location>
</feature>
<dbReference type="InterPro" id="IPR000047">
    <property type="entry name" value="HTH_motif"/>
</dbReference>
<evidence type="ECO:0000256" key="2">
    <source>
        <dbReference type="ARBA" id="ARBA00023125"/>
    </source>
</evidence>
<gene>
    <name evidence="10" type="primary">Cnig_chr_III.g11486</name>
    <name evidence="10" type="ORF">B9Z55_011486</name>
</gene>
<dbReference type="GO" id="GO:0000981">
    <property type="term" value="F:DNA-binding transcription factor activity, RNA polymerase II-specific"/>
    <property type="evidence" value="ECO:0007669"/>
    <property type="project" value="InterPro"/>
</dbReference>
<dbReference type="GO" id="GO:0000978">
    <property type="term" value="F:RNA polymerase II cis-regulatory region sequence-specific DNA binding"/>
    <property type="evidence" value="ECO:0007669"/>
    <property type="project" value="TreeGrafter"/>
</dbReference>
<feature type="region of interest" description="Disordered" evidence="7">
    <location>
        <begin position="133"/>
        <end position="212"/>
    </location>
</feature>
<dbReference type="Proteomes" id="UP000230233">
    <property type="component" value="Chromosome III"/>
</dbReference>
<evidence type="ECO:0000313" key="11">
    <source>
        <dbReference type="Proteomes" id="UP000230233"/>
    </source>
</evidence>
<keyword evidence="3 5" id="KW-0371">Homeobox</keyword>
<feature type="domain" description="Homeobox" evidence="9">
    <location>
        <begin position="768"/>
        <end position="828"/>
    </location>
</feature>
<dbReference type="PROSITE" id="PS50071">
    <property type="entry name" value="HOMEOBOX_2"/>
    <property type="match status" value="8"/>
</dbReference>
<dbReference type="OrthoDB" id="6159439at2759"/>
<feature type="compositionally biased region" description="Acidic residues" evidence="7">
    <location>
        <begin position="333"/>
        <end position="348"/>
    </location>
</feature>
<feature type="DNA-binding region" description="Homeobox" evidence="5">
    <location>
        <begin position="857"/>
        <end position="916"/>
    </location>
</feature>
<feature type="domain" description="Homeobox" evidence="9">
    <location>
        <begin position="633"/>
        <end position="693"/>
    </location>
</feature>
<evidence type="ECO:0000256" key="4">
    <source>
        <dbReference type="ARBA" id="ARBA00023242"/>
    </source>
</evidence>
<feature type="DNA-binding region" description="Homeobox" evidence="5">
    <location>
        <begin position="88"/>
        <end position="129"/>
    </location>
</feature>
<keyword evidence="8" id="KW-1133">Transmembrane helix</keyword>
<proteinExistence type="predicted"/>
<feature type="domain" description="Homeobox" evidence="9">
    <location>
        <begin position="855"/>
        <end position="915"/>
    </location>
</feature>
<feature type="compositionally biased region" description="Polar residues" evidence="7">
    <location>
        <begin position="65"/>
        <end position="81"/>
    </location>
</feature>
<evidence type="ECO:0000256" key="6">
    <source>
        <dbReference type="RuleBase" id="RU000682"/>
    </source>
</evidence>
<feature type="domain" description="Homeobox" evidence="9">
    <location>
        <begin position="554"/>
        <end position="614"/>
    </location>
</feature>
<name>A0A2G5UKE3_9PELO</name>
<feature type="compositionally biased region" description="Polar residues" evidence="7">
    <location>
        <begin position="170"/>
        <end position="212"/>
    </location>
</feature>
<feature type="DNA-binding region" description="Homeobox" evidence="5">
    <location>
        <begin position="556"/>
        <end position="615"/>
    </location>
</feature>
<feature type="compositionally biased region" description="Polar residues" evidence="7">
    <location>
        <begin position="452"/>
        <end position="493"/>
    </location>
</feature>
<reference evidence="11" key="1">
    <citation type="submission" date="2017-10" db="EMBL/GenBank/DDBJ databases">
        <title>Rapid genome shrinkage in a self-fertile nematode reveals novel sperm competition proteins.</title>
        <authorList>
            <person name="Yin D."/>
            <person name="Schwarz E.M."/>
            <person name="Thomas C.G."/>
            <person name="Felde R.L."/>
            <person name="Korf I.F."/>
            <person name="Cutter A.D."/>
            <person name="Schartner C.M."/>
            <person name="Ralston E.J."/>
            <person name="Meyer B.J."/>
            <person name="Haag E.S."/>
        </authorList>
    </citation>
    <scope>NUCLEOTIDE SEQUENCE [LARGE SCALE GENOMIC DNA]</scope>
    <source>
        <strain evidence="11">JU1422</strain>
    </source>
</reference>
<feature type="DNA-binding region" description="Homeobox" evidence="5">
    <location>
        <begin position="272"/>
        <end position="331"/>
    </location>
</feature>
<dbReference type="InterPro" id="IPR001356">
    <property type="entry name" value="HD"/>
</dbReference>
<evidence type="ECO:0000256" key="3">
    <source>
        <dbReference type="ARBA" id="ARBA00023155"/>
    </source>
</evidence>
<evidence type="ECO:0000256" key="8">
    <source>
        <dbReference type="SAM" id="Phobius"/>
    </source>
</evidence>
<accession>A0A2G5UKE3</accession>
<dbReference type="CDD" id="cd00086">
    <property type="entry name" value="homeodomain"/>
    <property type="match status" value="7"/>
</dbReference>
<feature type="region of interest" description="Disordered" evidence="7">
    <location>
        <begin position="327"/>
        <end position="348"/>
    </location>
</feature>
<protein>
    <recommendedName>
        <fullName evidence="9">Homeobox domain-containing protein</fullName>
    </recommendedName>
</protein>
<keyword evidence="2 5" id="KW-0238">DNA-binding</keyword>
<dbReference type="PANTHER" id="PTHR24324:SF5">
    <property type="entry name" value="HEMATOPOIETICALLY-EXPRESSED HOMEOBOX PROTEIN HHEX"/>
    <property type="match status" value="1"/>
</dbReference>
<dbReference type="Pfam" id="PF00046">
    <property type="entry name" value="Homeodomain"/>
    <property type="match status" value="7"/>
</dbReference>
<feature type="domain" description="Homeobox" evidence="9">
    <location>
        <begin position="201"/>
        <end position="261"/>
    </location>
</feature>
<dbReference type="InterPro" id="IPR051000">
    <property type="entry name" value="Homeobox_DNA-bind_prot"/>
</dbReference>
<feature type="domain" description="Homeobox" evidence="9">
    <location>
        <begin position="86"/>
        <end position="128"/>
    </location>
</feature>
<comment type="subcellular location">
    <subcellularLocation>
        <location evidence="1 5 6">Nucleus</location>
    </subcellularLocation>
</comment>